<sequence length="164" mass="18637">MVTENEKKLYAALDKLNITYTRYEHDAVFTVDEIKQKNIVFDGTGCKNLFLRNRKGNIHYLVVLEESKNVDLKKLSKDLGSTPLSFGSEERLYTNLGLTRGSVTPMGLINNDDKKVKLIIDSDLTKSQKIAVHPNVNTATIVLSLNDLEKFVHWCGNEFTYIKI</sequence>
<dbReference type="Pfam" id="PF04073">
    <property type="entry name" value="tRNA_edit"/>
    <property type="match status" value="1"/>
</dbReference>
<dbReference type="InterPro" id="IPR040285">
    <property type="entry name" value="ProX/PRXD1"/>
</dbReference>
<dbReference type="RefSeq" id="WP_029159714.1">
    <property type="nucleotide sequence ID" value="NZ_CP009933.1"/>
</dbReference>
<accession>A0A0E3JXI5</accession>
<dbReference type="GO" id="GO:0004812">
    <property type="term" value="F:aminoacyl-tRNA ligase activity"/>
    <property type="evidence" value="ECO:0007669"/>
    <property type="project" value="UniProtKB-KW"/>
</dbReference>
<evidence type="ECO:0000313" key="4">
    <source>
        <dbReference type="Proteomes" id="UP000033115"/>
    </source>
</evidence>
<dbReference type="FunFam" id="3.90.960.10:FF:000005">
    <property type="entry name" value="Putative prolyl-tRNA synthetase"/>
    <property type="match status" value="1"/>
</dbReference>
<gene>
    <name evidence="3" type="ORF">CSCA_1105</name>
</gene>
<dbReference type="CDD" id="cd04335">
    <property type="entry name" value="PrdX_deacylase"/>
    <property type="match status" value="1"/>
</dbReference>
<dbReference type="PANTHER" id="PTHR31423">
    <property type="entry name" value="YBAK DOMAIN-CONTAINING PROTEIN"/>
    <property type="match status" value="1"/>
</dbReference>
<dbReference type="Proteomes" id="UP000033115">
    <property type="component" value="Chromosome"/>
</dbReference>
<keyword evidence="4" id="KW-1185">Reference proteome</keyword>
<dbReference type="KEGG" id="csq:CSCA_1105"/>
<evidence type="ECO:0000259" key="2">
    <source>
        <dbReference type="Pfam" id="PF04073"/>
    </source>
</evidence>
<dbReference type="EMBL" id="CP009933">
    <property type="protein sequence ID" value="AKA68230.1"/>
    <property type="molecule type" value="Genomic_DNA"/>
</dbReference>
<dbReference type="Gene3D" id="3.90.960.10">
    <property type="entry name" value="YbaK/aminoacyl-tRNA synthetase-associated domain"/>
    <property type="match status" value="1"/>
</dbReference>
<keyword evidence="3" id="KW-0030">Aminoacyl-tRNA synthetase</keyword>
<dbReference type="HOGENOM" id="CLU_104635_0_0_9"/>
<protein>
    <submittedName>
        <fullName evidence="3">YbaK/prolyl-tRNA synthetase-associated domain protein</fullName>
    </submittedName>
</protein>
<feature type="domain" description="YbaK/aminoacyl-tRNA synthetase-associated" evidence="2">
    <location>
        <begin position="25"/>
        <end position="151"/>
    </location>
</feature>
<comment type="similarity">
    <text evidence="1">Belongs to the PRORSD1 family.</text>
</comment>
<dbReference type="PANTHER" id="PTHR31423:SF3">
    <property type="entry name" value="PROLYL-TRNA SYNTHETASE ASSOCIATED DOMAIN-CONTAINING PROTEIN 1-RELATED"/>
    <property type="match status" value="1"/>
</dbReference>
<dbReference type="InterPro" id="IPR007214">
    <property type="entry name" value="YbaK/aa-tRNA-synth-assoc-dom"/>
</dbReference>
<dbReference type="GO" id="GO:0002161">
    <property type="term" value="F:aminoacyl-tRNA deacylase activity"/>
    <property type="evidence" value="ECO:0007669"/>
    <property type="project" value="InterPro"/>
</dbReference>
<dbReference type="InterPro" id="IPR036754">
    <property type="entry name" value="YbaK/aa-tRNA-synt-asso_dom_sf"/>
</dbReference>
<organism evidence="3 4">
    <name type="scientific">Clostridium scatologenes</name>
    <dbReference type="NCBI Taxonomy" id="1548"/>
    <lineage>
        <taxon>Bacteria</taxon>
        <taxon>Bacillati</taxon>
        <taxon>Bacillota</taxon>
        <taxon>Clostridia</taxon>
        <taxon>Eubacteriales</taxon>
        <taxon>Clostridiaceae</taxon>
        <taxon>Clostridium</taxon>
    </lineage>
</organism>
<evidence type="ECO:0000256" key="1">
    <source>
        <dbReference type="ARBA" id="ARBA00010201"/>
    </source>
</evidence>
<proteinExistence type="inferred from homology"/>
<evidence type="ECO:0000313" key="3">
    <source>
        <dbReference type="EMBL" id="AKA68230.1"/>
    </source>
</evidence>
<name>A0A0E3JXI5_CLOSL</name>
<reference evidence="3 4" key="1">
    <citation type="journal article" date="2015" name="J. Biotechnol.">
        <title>Complete genome sequence of a malodorant-producing acetogen, Clostridium scatologenes ATCC 25775(T).</title>
        <authorList>
            <person name="Zhu Z."/>
            <person name="Guo T."/>
            <person name="Zheng H."/>
            <person name="Song T."/>
            <person name="Ouyang P."/>
            <person name="Xie J."/>
        </authorList>
    </citation>
    <scope>NUCLEOTIDE SEQUENCE [LARGE SCALE GENOMIC DNA]</scope>
    <source>
        <strain evidence="3 4">ATCC 25775</strain>
    </source>
</reference>
<dbReference type="AlphaFoldDB" id="A0A0E3JXI5"/>
<keyword evidence="3" id="KW-0436">Ligase</keyword>
<dbReference type="STRING" id="1548.CSCA_1105"/>
<dbReference type="SUPFAM" id="SSF55826">
    <property type="entry name" value="YbaK/ProRS associated domain"/>
    <property type="match status" value="1"/>
</dbReference>